<dbReference type="PANTHER" id="PTHR46832:SF1">
    <property type="entry name" value="5'-METHYLTHIOADENOSINE_S-ADENOSYLHOMOCYSTEINE NUCLEOSIDASE"/>
    <property type="match status" value="1"/>
</dbReference>
<dbReference type="Proteomes" id="UP000249135">
    <property type="component" value="Unassembled WGS sequence"/>
</dbReference>
<dbReference type="InterPro" id="IPR010049">
    <property type="entry name" value="MTA_SAH_Nsdase"/>
</dbReference>
<dbReference type="SUPFAM" id="SSF53167">
    <property type="entry name" value="Purine and uridine phosphorylases"/>
    <property type="match status" value="1"/>
</dbReference>
<dbReference type="GO" id="GO:0019284">
    <property type="term" value="P:L-methionine salvage from S-adenosylmethionine"/>
    <property type="evidence" value="ECO:0007669"/>
    <property type="project" value="TreeGrafter"/>
</dbReference>
<proteinExistence type="predicted"/>
<dbReference type="EC" id="3.2.2.9" evidence="2"/>
<evidence type="ECO:0000256" key="2">
    <source>
        <dbReference type="ARBA" id="ARBA00011974"/>
    </source>
</evidence>
<evidence type="ECO:0000256" key="3">
    <source>
        <dbReference type="ARBA" id="ARBA00022605"/>
    </source>
</evidence>
<dbReference type="NCBIfam" id="NF004079">
    <property type="entry name" value="PRK05584.1"/>
    <property type="match status" value="1"/>
</dbReference>
<evidence type="ECO:0000313" key="8">
    <source>
        <dbReference type="Proteomes" id="UP000249135"/>
    </source>
</evidence>
<dbReference type="Gene3D" id="3.40.50.1580">
    <property type="entry name" value="Nucleoside phosphorylase domain"/>
    <property type="match status" value="1"/>
</dbReference>
<evidence type="ECO:0000256" key="4">
    <source>
        <dbReference type="ARBA" id="ARBA00022801"/>
    </source>
</evidence>
<sequence>MHATAVAPAAPIALVGALHEELAAVLEAMPDEQPVRVAGREFWQGHLEGRPVVAVLSRIGKVAAATTAAVLLERFGVQAVLFTGVAGGLAPGVAVGDVVVATELLQHDMDASPLFPRHEVPLYGRARFPADARWAAALADAASQVLADPAALVGGAVVDEFALHRPRVHRGLIVSGDRFVATAAESDALRIALPDALAVEMEGAAMAQVCHDWGVPFAAVRTVSDRADDAAHTDFTRFVAEVARHYSAAVLREALRGMPARA</sequence>
<keyword evidence="3" id="KW-0028">Amino-acid biosynthesis</keyword>
<reference evidence="7 8" key="1">
    <citation type="submission" date="2017-08" db="EMBL/GenBank/DDBJ databases">
        <title>Infants hospitalized years apart are colonized by the same room-sourced microbial strains.</title>
        <authorList>
            <person name="Brooks B."/>
            <person name="Olm M.R."/>
            <person name="Firek B.A."/>
            <person name="Baker R."/>
            <person name="Thomas B.C."/>
            <person name="Morowitz M.J."/>
            <person name="Banfield J.F."/>
        </authorList>
    </citation>
    <scope>NUCLEOTIDE SEQUENCE [LARGE SCALE GENOMIC DNA]</scope>
    <source>
        <strain evidence="7">S2_005_003_R2_41</strain>
    </source>
</reference>
<dbReference type="UniPathway" id="UPA00904">
    <property type="reaction ID" value="UER00871"/>
</dbReference>
<name>A0A2W5Q6D0_VARPD</name>
<evidence type="ECO:0000313" key="7">
    <source>
        <dbReference type="EMBL" id="PZQ72734.1"/>
    </source>
</evidence>
<dbReference type="GO" id="GO:0008930">
    <property type="term" value="F:methylthioadenosine nucleosidase activity"/>
    <property type="evidence" value="ECO:0007669"/>
    <property type="project" value="InterPro"/>
</dbReference>
<dbReference type="PANTHER" id="PTHR46832">
    <property type="entry name" value="5'-METHYLTHIOADENOSINE/S-ADENOSYLHOMOCYSTEINE NUCLEOSIDASE"/>
    <property type="match status" value="1"/>
</dbReference>
<keyword evidence="4" id="KW-0378">Hydrolase</keyword>
<organism evidence="7 8">
    <name type="scientific">Variovorax paradoxus</name>
    <dbReference type="NCBI Taxonomy" id="34073"/>
    <lineage>
        <taxon>Bacteria</taxon>
        <taxon>Pseudomonadati</taxon>
        <taxon>Pseudomonadota</taxon>
        <taxon>Betaproteobacteria</taxon>
        <taxon>Burkholderiales</taxon>
        <taxon>Comamonadaceae</taxon>
        <taxon>Variovorax</taxon>
    </lineage>
</organism>
<protein>
    <recommendedName>
        <fullName evidence="2">adenosylhomocysteine nucleosidase</fullName>
        <ecNumber evidence="2">3.2.2.9</ecNumber>
    </recommendedName>
</protein>
<feature type="domain" description="Nucleoside phosphorylase" evidence="6">
    <location>
        <begin position="11"/>
        <end position="255"/>
    </location>
</feature>
<gene>
    <name evidence="7" type="ORF">DI563_16290</name>
</gene>
<dbReference type="GO" id="GO:0008782">
    <property type="term" value="F:adenosylhomocysteine nucleosidase activity"/>
    <property type="evidence" value="ECO:0007669"/>
    <property type="project" value="UniProtKB-EC"/>
</dbReference>
<evidence type="ECO:0000256" key="5">
    <source>
        <dbReference type="ARBA" id="ARBA00023167"/>
    </source>
</evidence>
<comment type="pathway">
    <text evidence="1">Amino-acid biosynthesis; L-methionine biosynthesis via salvage pathway; S-methyl-5-thio-alpha-D-ribose 1-phosphate from S-methyl-5'-thioadenosine (hydrolase route): step 1/2.</text>
</comment>
<dbReference type="InterPro" id="IPR000845">
    <property type="entry name" value="Nucleoside_phosphorylase_d"/>
</dbReference>
<dbReference type="GO" id="GO:0009164">
    <property type="term" value="P:nucleoside catabolic process"/>
    <property type="evidence" value="ECO:0007669"/>
    <property type="project" value="InterPro"/>
</dbReference>
<dbReference type="NCBIfam" id="TIGR01704">
    <property type="entry name" value="MTA_SAH-Nsdase"/>
    <property type="match status" value="1"/>
</dbReference>
<accession>A0A2W5Q6D0</accession>
<evidence type="ECO:0000259" key="6">
    <source>
        <dbReference type="Pfam" id="PF01048"/>
    </source>
</evidence>
<dbReference type="CDD" id="cd09008">
    <property type="entry name" value="MTAN"/>
    <property type="match status" value="1"/>
</dbReference>
<dbReference type="EMBL" id="QFPP01000216">
    <property type="protein sequence ID" value="PZQ72734.1"/>
    <property type="molecule type" value="Genomic_DNA"/>
</dbReference>
<dbReference type="GO" id="GO:0005829">
    <property type="term" value="C:cytosol"/>
    <property type="evidence" value="ECO:0007669"/>
    <property type="project" value="TreeGrafter"/>
</dbReference>
<dbReference type="InterPro" id="IPR035994">
    <property type="entry name" value="Nucleoside_phosphorylase_sf"/>
</dbReference>
<dbReference type="GO" id="GO:0019509">
    <property type="term" value="P:L-methionine salvage from methylthioadenosine"/>
    <property type="evidence" value="ECO:0007669"/>
    <property type="project" value="UniProtKB-UniPathway"/>
</dbReference>
<dbReference type="AlphaFoldDB" id="A0A2W5Q6D0"/>
<evidence type="ECO:0000256" key="1">
    <source>
        <dbReference type="ARBA" id="ARBA00004945"/>
    </source>
</evidence>
<dbReference type="Pfam" id="PF01048">
    <property type="entry name" value="PNP_UDP_1"/>
    <property type="match status" value="1"/>
</dbReference>
<comment type="caution">
    <text evidence="7">The sequence shown here is derived from an EMBL/GenBank/DDBJ whole genome shotgun (WGS) entry which is preliminary data.</text>
</comment>
<keyword evidence="5" id="KW-0486">Methionine biosynthesis</keyword>